<dbReference type="AlphaFoldDB" id="A0A1R2B803"/>
<sequence length="248" mass="28120">MCHLNHSCPIDDGSCTCYINQCLKYYRPSQIEPLRGYMDMQFAHPLMSMIMSQSEKIKELTSLLMLVAEKLTKSPIHSPSKTSLLNPSDEIITENYIIESLCGNALNFTYQLKICGEIPNPAYKERAFPLMVCVADNLNNEFKLPKRVLFKILLFTAEYPLKQLTLNTSGDKAVLGTLDADGDSSILFKKIIIKEVSSHFRNGSFFLVVKPENADNIRPLVISNLVVKARKMKVEELKKKLKIDEVQI</sequence>
<keyword evidence="2" id="KW-1185">Reference proteome</keyword>
<dbReference type="EMBL" id="MPUH01000864">
    <property type="protein sequence ID" value="OMJ72907.1"/>
    <property type="molecule type" value="Genomic_DNA"/>
</dbReference>
<protein>
    <submittedName>
        <fullName evidence="1">Uncharacterized protein</fullName>
    </submittedName>
</protein>
<gene>
    <name evidence="1" type="ORF">SteCoe_28549</name>
</gene>
<evidence type="ECO:0000313" key="1">
    <source>
        <dbReference type="EMBL" id="OMJ72907.1"/>
    </source>
</evidence>
<name>A0A1R2B803_9CILI</name>
<organism evidence="1 2">
    <name type="scientific">Stentor coeruleus</name>
    <dbReference type="NCBI Taxonomy" id="5963"/>
    <lineage>
        <taxon>Eukaryota</taxon>
        <taxon>Sar</taxon>
        <taxon>Alveolata</taxon>
        <taxon>Ciliophora</taxon>
        <taxon>Postciliodesmatophora</taxon>
        <taxon>Heterotrichea</taxon>
        <taxon>Heterotrichida</taxon>
        <taxon>Stentoridae</taxon>
        <taxon>Stentor</taxon>
    </lineage>
</organism>
<reference evidence="1 2" key="1">
    <citation type="submission" date="2016-11" db="EMBL/GenBank/DDBJ databases">
        <title>The macronuclear genome of Stentor coeruleus: a giant cell with tiny introns.</title>
        <authorList>
            <person name="Slabodnick M."/>
            <person name="Ruby J.G."/>
            <person name="Reiff S.B."/>
            <person name="Swart E.C."/>
            <person name="Gosai S."/>
            <person name="Prabakaran S."/>
            <person name="Witkowska E."/>
            <person name="Larue G.E."/>
            <person name="Fisher S."/>
            <person name="Freeman R.M."/>
            <person name="Gunawardena J."/>
            <person name="Chu W."/>
            <person name="Stover N.A."/>
            <person name="Gregory B.D."/>
            <person name="Nowacki M."/>
            <person name="Derisi J."/>
            <person name="Roy S.W."/>
            <person name="Marshall W.F."/>
            <person name="Sood P."/>
        </authorList>
    </citation>
    <scope>NUCLEOTIDE SEQUENCE [LARGE SCALE GENOMIC DNA]</scope>
    <source>
        <strain evidence="1">WM001</strain>
    </source>
</reference>
<comment type="caution">
    <text evidence="1">The sequence shown here is derived from an EMBL/GenBank/DDBJ whole genome shotgun (WGS) entry which is preliminary data.</text>
</comment>
<proteinExistence type="predicted"/>
<evidence type="ECO:0000313" key="2">
    <source>
        <dbReference type="Proteomes" id="UP000187209"/>
    </source>
</evidence>
<accession>A0A1R2B803</accession>
<dbReference type="Proteomes" id="UP000187209">
    <property type="component" value="Unassembled WGS sequence"/>
</dbReference>